<dbReference type="EMBL" id="FXTY01000002">
    <property type="protein sequence ID" value="SMP13298.1"/>
    <property type="molecule type" value="Genomic_DNA"/>
</dbReference>
<proteinExistence type="predicted"/>
<feature type="compositionally biased region" description="Polar residues" evidence="1">
    <location>
        <begin position="360"/>
        <end position="369"/>
    </location>
</feature>
<protein>
    <recommendedName>
        <fullName evidence="5">Type IV pilus biogenesis</fullName>
    </recommendedName>
</protein>
<gene>
    <name evidence="3" type="ORF">SAMN06265373_102470</name>
</gene>
<name>A0ABY1NMN4_9RHOB</name>
<evidence type="ECO:0000313" key="4">
    <source>
        <dbReference type="Proteomes" id="UP001157961"/>
    </source>
</evidence>
<keyword evidence="2" id="KW-0812">Transmembrane</keyword>
<dbReference type="RefSeq" id="WP_283425208.1">
    <property type="nucleotide sequence ID" value="NZ_FXTY01000002.1"/>
</dbReference>
<feature type="transmembrane region" description="Helical" evidence="2">
    <location>
        <begin position="425"/>
        <end position="446"/>
    </location>
</feature>
<evidence type="ECO:0000256" key="1">
    <source>
        <dbReference type="SAM" id="MobiDB-lite"/>
    </source>
</evidence>
<reference evidence="3 4" key="1">
    <citation type="submission" date="2017-05" db="EMBL/GenBank/DDBJ databases">
        <authorList>
            <person name="Varghese N."/>
            <person name="Submissions S."/>
        </authorList>
    </citation>
    <scope>NUCLEOTIDE SEQUENCE [LARGE SCALE GENOMIC DNA]</scope>
    <source>
        <strain evidence="3 4">DSM 29734</strain>
    </source>
</reference>
<sequence length="869" mass="90177">MTANLALTLSFEGIGLLTRVPGGWHLLGEVGLDSPDLAADLAKLRAQAVAVEGDDFTTTLVLPNDQIKYLTLPTGRMSEKKRRQQAEDALEVETPYRADQLVFDIAVQGRAPQVAAVARDTLDEAEAFAVEHAFNPVGFSAMPSEDSFASAPDFGDTARARAAGIKVTAEKTAIVVVGSGPLPKEFPEPVVDVPAAPVEPIADTPEKVSGAKPLASATKLEAGETNVTQDQPSAPVPKAATPEPKPEAAAPKPVVSKTGAPSKAAVGTQPPPPPNTKAAPQSTPDQKAEKPAEEPAAAFASIRAQKAPEETKSAPELSGVTRKVSGTNAPSIPTDSGDNKTPPLRFDPAKAVVGLKTSKDTAPSGTDTEAATFASARSKTKVAGPAPKAGKGTKQAAQNASDKEKQKAAMFGAGAQEVRGKPRHLGLILTTLLLVLMAIVALWASFATEEGLAGLFGADESEAVRVADAPAAESAAEGAVIAAAPAPETDVVATVAPAPEVAPSLPPVDAPMVVTVPDGMTPSPNDDAQTALLEPLIPESITDSAEIEAMMDEVSDGNVDPVKAEARYAVTGIWQRAPEQPLELVSDSSDDIYIASVDRDTIGFDAVALVAPEALDTDTPARAQVSPVAADTTFDLDERGLVVATADGALNPEGVMVFAGRPPVVPAAYPKRIKVGDEPHISAADNTRLATVRPKLRPGDLLEQNERATFGGLTLEELATIRPKLRPQNAKLADEKDTTPTQYAVKASPRPRLKPANIAQLAARAAPEKATAAAVAVPAAASVVPDIPTTASVARQATIKNAINLNKVNLIGVYGTSSNRRALVRLSSGRYKKVQVGDRVDGGRVSAISEDELHYTKGKRNVVLKMPKG</sequence>
<feature type="region of interest" description="Disordered" evidence="1">
    <location>
        <begin position="222"/>
        <end position="402"/>
    </location>
</feature>
<keyword evidence="4" id="KW-1185">Reference proteome</keyword>
<dbReference type="Proteomes" id="UP001157961">
    <property type="component" value="Unassembled WGS sequence"/>
</dbReference>
<evidence type="ECO:0008006" key="5">
    <source>
        <dbReference type="Google" id="ProtNLM"/>
    </source>
</evidence>
<evidence type="ECO:0000256" key="2">
    <source>
        <dbReference type="SAM" id="Phobius"/>
    </source>
</evidence>
<feature type="compositionally biased region" description="Low complexity" evidence="1">
    <location>
        <begin position="236"/>
        <end position="255"/>
    </location>
</feature>
<evidence type="ECO:0000313" key="3">
    <source>
        <dbReference type="EMBL" id="SMP13298.1"/>
    </source>
</evidence>
<keyword evidence="2" id="KW-0472">Membrane</keyword>
<organism evidence="3 4">
    <name type="scientific">Shimia sagamensis</name>
    <dbReference type="NCBI Taxonomy" id="1566352"/>
    <lineage>
        <taxon>Bacteria</taxon>
        <taxon>Pseudomonadati</taxon>
        <taxon>Pseudomonadota</taxon>
        <taxon>Alphaproteobacteria</taxon>
        <taxon>Rhodobacterales</taxon>
        <taxon>Roseobacteraceae</taxon>
    </lineage>
</organism>
<keyword evidence="2" id="KW-1133">Transmembrane helix</keyword>
<comment type="caution">
    <text evidence="3">The sequence shown here is derived from an EMBL/GenBank/DDBJ whole genome shotgun (WGS) entry which is preliminary data.</text>
</comment>
<feature type="compositionally biased region" description="Polar residues" evidence="1">
    <location>
        <begin position="324"/>
        <end position="336"/>
    </location>
</feature>
<accession>A0ABY1NMN4</accession>